<reference evidence="2" key="1">
    <citation type="submission" date="2012-03" db="EMBL/GenBank/DDBJ databases">
        <authorList>
            <person name="Durkin A.S."/>
            <person name="McCorrison J."/>
            <person name="Torralba M."/>
            <person name="Gillis M."/>
            <person name="Methe B."/>
            <person name="Sutton G."/>
            <person name="Nelson K.E."/>
        </authorList>
    </citation>
    <scope>NUCLEOTIDE SEQUENCE [LARGE SCALE GENOMIC DNA]</scope>
    <source>
        <strain evidence="2">F0474</strain>
    </source>
</reference>
<dbReference type="AlphaFoldDB" id="I0UU69"/>
<dbReference type="PROSITE" id="PS51257">
    <property type="entry name" value="PROKAR_LIPOPROTEIN"/>
    <property type="match status" value="1"/>
</dbReference>
<evidence type="ECO:0000313" key="3">
    <source>
        <dbReference type="Proteomes" id="UP000004863"/>
    </source>
</evidence>
<keyword evidence="3" id="KW-1185">Reference proteome</keyword>
<dbReference type="Proteomes" id="UP000004863">
    <property type="component" value="Unassembled WGS sequence"/>
</dbReference>
<gene>
    <name evidence="2" type="ORF">HMPREF1324_1887</name>
</gene>
<dbReference type="EMBL" id="AJJQ01000020">
    <property type="protein sequence ID" value="EID51422.1"/>
    <property type="molecule type" value="Genomic_DNA"/>
</dbReference>
<protein>
    <submittedName>
        <fullName evidence="2">Lipoprotein</fullName>
    </submittedName>
</protein>
<sequence length="217" mass="24661">MPSSVTRRTAFGVFGIAGISLLSACSARSSYKGKINFNSYKGITAALYKPGTEQDPPANIPEPVYYAELNERTAEGLYKFIGFRGAYYNYLLFKGFTSPWIERGFTDSSSFLRYSTYRDTSDRWLISDTYAPLTISIMDDMPFEGPKDNTYVWTIKLEADSAARLYDKTSHQSVNLNSLEGIGTEYKGYFEYSYGQWWILDRRFLPSSWSPGKTASF</sequence>
<dbReference type="RefSeq" id="WP_006887802.1">
    <property type="nucleotide sequence ID" value="NZ_AJJQ01000020.1"/>
</dbReference>
<evidence type="ECO:0000259" key="1">
    <source>
        <dbReference type="Pfam" id="PF19843"/>
    </source>
</evidence>
<accession>I0UU69</accession>
<dbReference type="PATRIC" id="fig|1125724.3.peg.838"/>
<feature type="domain" description="DUF6318" evidence="1">
    <location>
        <begin position="48"/>
        <end position="201"/>
    </location>
</feature>
<name>I0UU69_9MICC</name>
<dbReference type="InterPro" id="IPR046281">
    <property type="entry name" value="DUF6318"/>
</dbReference>
<dbReference type="Pfam" id="PF19843">
    <property type="entry name" value="DUF6318"/>
    <property type="match status" value="1"/>
</dbReference>
<evidence type="ECO:0000313" key="2">
    <source>
        <dbReference type="EMBL" id="EID51422.1"/>
    </source>
</evidence>
<comment type="caution">
    <text evidence="2">The sequence shown here is derived from an EMBL/GenBank/DDBJ whole genome shotgun (WGS) entry which is preliminary data.</text>
</comment>
<proteinExistence type="predicted"/>
<organism evidence="2 3">
    <name type="scientific">Rothia aeria F0474</name>
    <dbReference type="NCBI Taxonomy" id="1125724"/>
    <lineage>
        <taxon>Bacteria</taxon>
        <taxon>Bacillati</taxon>
        <taxon>Actinomycetota</taxon>
        <taxon>Actinomycetes</taxon>
        <taxon>Micrococcales</taxon>
        <taxon>Micrococcaceae</taxon>
        <taxon>Rothia</taxon>
    </lineage>
</organism>
<keyword evidence="2" id="KW-0449">Lipoprotein</keyword>